<evidence type="ECO:0000259" key="2">
    <source>
        <dbReference type="Pfam" id="PF03625"/>
    </source>
</evidence>
<dbReference type="AlphaFoldDB" id="U2EQL9"/>
<sequence length="365" mass="38231">MGVVSFGAARRRWSLLLLVWVVLAVSACEWTDLIDGDEDGDENDATPPAAETNIPGLSVAVSTRGFDTTRDALLDAIGSRGNLATRASVDHQANAEDTNLSLRPTTVVFVSDGNRERALIAADPRVALDLPARVLLYRDSDGDVGVGFSNAVYLAARYDLNDAENSTLDALDDDLEAIATEAANADLETSASAAGIAEGEGIETVASDDDFNTVVNRLDDAIGSRDALTLIDTINFQSGNTGIGPSTLFIFGNPNAGTPLMRSNQTVGIDLPQKMLVAPADDGTVTIYYNDPAFIADRHDIDNRDDEIDTIADLLDEIAGEAAGTPSSNNTDTNVDNTADDGNAESDDTDTNAAENAAGATTTGM</sequence>
<dbReference type="SUPFAM" id="SSF103247">
    <property type="entry name" value="TT1751-like"/>
    <property type="match status" value="2"/>
</dbReference>
<feature type="domain" description="DUF302" evidence="2">
    <location>
        <begin position="240"/>
        <end position="292"/>
    </location>
</feature>
<feature type="domain" description="DUF302" evidence="2">
    <location>
        <begin position="89"/>
        <end position="148"/>
    </location>
</feature>
<dbReference type="OrthoDB" id="9799367at2"/>
<dbReference type="PANTHER" id="PTHR38342">
    <property type="entry name" value="SLR5037 PROTEIN"/>
    <property type="match status" value="1"/>
</dbReference>
<reference evidence="3 4" key="1">
    <citation type="journal article" date="2011" name="J. Bacteriol.">
        <title>Genome sequence of Salinisphaera shabanensis, a gammaproteobacterium from the harsh, variable environment of the brine-seawater interface of the Shaban Deep in the Red Sea.</title>
        <authorList>
            <person name="Antunes A."/>
            <person name="Alam I."/>
            <person name="Bajic V.B."/>
            <person name="Stingl U."/>
        </authorList>
    </citation>
    <scope>NUCLEOTIDE SEQUENCE [LARGE SCALE GENOMIC DNA]</scope>
    <source>
        <strain evidence="3 4">E1L3A</strain>
    </source>
</reference>
<dbReference type="InterPro" id="IPR035923">
    <property type="entry name" value="TT1751-like_sf"/>
</dbReference>
<proteinExistence type="predicted"/>
<evidence type="ECO:0000313" key="4">
    <source>
        <dbReference type="Proteomes" id="UP000006242"/>
    </source>
</evidence>
<gene>
    <name evidence="3" type="ORF">SSPSH_000462</name>
</gene>
<dbReference type="RefSeq" id="WP_021031308.1">
    <property type="nucleotide sequence ID" value="NZ_AFNV02000003.1"/>
</dbReference>
<feature type="region of interest" description="Disordered" evidence="1">
    <location>
        <begin position="321"/>
        <end position="365"/>
    </location>
</feature>
<evidence type="ECO:0000313" key="3">
    <source>
        <dbReference type="EMBL" id="ERJ20352.1"/>
    </source>
</evidence>
<protein>
    <recommendedName>
        <fullName evidence="2">DUF302 domain-containing protein</fullName>
    </recommendedName>
</protein>
<reference evidence="3 4" key="2">
    <citation type="journal article" date="2013" name="PLoS ONE">
        <title>INDIGO - INtegrated Data Warehouse of MIcrobial GenOmes with Examples from the Red Sea Extremophiles.</title>
        <authorList>
            <person name="Alam I."/>
            <person name="Antunes A."/>
            <person name="Kamau A.A."/>
            <person name="Ba Alawi W."/>
            <person name="Kalkatawi M."/>
            <person name="Stingl U."/>
            <person name="Bajic V.B."/>
        </authorList>
    </citation>
    <scope>NUCLEOTIDE SEQUENCE [LARGE SCALE GENOMIC DNA]</scope>
    <source>
        <strain evidence="3 4">E1L3A</strain>
    </source>
</reference>
<name>U2EQL9_9GAMM</name>
<accession>U2EQL9</accession>
<comment type="caution">
    <text evidence="3">The sequence shown here is derived from an EMBL/GenBank/DDBJ whole genome shotgun (WGS) entry which is preliminary data.</text>
</comment>
<feature type="compositionally biased region" description="Acidic residues" evidence="1">
    <location>
        <begin position="338"/>
        <end position="350"/>
    </location>
</feature>
<feature type="compositionally biased region" description="Low complexity" evidence="1">
    <location>
        <begin position="351"/>
        <end position="365"/>
    </location>
</feature>
<evidence type="ECO:0000256" key="1">
    <source>
        <dbReference type="SAM" id="MobiDB-lite"/>
    </source>
</evidence>
<organism evidence="3 4">
    <name type="scientific">Salinisphaera shabanensis E1L3A</name>
    <dbReference type="NCBI Taxonomy" id="1033802"/>
    <lineage>
        <taxon>Bacteria</taxon>
        <taxon>Pseudomonadati</taxon>
        <taxon>Pseudomonadota</taxon>
        <taxon>Gammaproteobacteria</taxon>
        <taxon>Salinisphaerales</taxon>
        <taxon>Salinisphaeraceae</taxon>
        <taxon>Salinisphaera</taxon>
    </lineage>
</organism>
<dbReference type="EMBL" id="AFNV02000003">
    <property type="protein sequence ID" value="ERJ20352.1"/>
    <property type="molecule type" value="Genomic_DNA"/>
</dbReference>
<dbReference type="PANTHER" id="PTHR38342:SF2">
    <property type="entry name" value="INNER MEMBRANE OR EXPORTED"/>
    <property type="match status" value="1"/>
</dbReference>
<keyword evidence="4" id="KW-1185">Reference proteome</keyword>
<dbReference type="eggNOG" id="COG3439">
    <property type="taxonomic scope" value="Bacteria"/>
</dbReference>
<dbReference type="CDD" id="cd14797">
    <property type="entry name" value="DUF302"/>
    <property type="match status" value="2"/>
</dbReference>
<dbReference type="Pfam" id="PF03625">
    <property type="entry name" value="DUF302"/>
    <property type="match status" value="2"/>
</dbReference>
<dbReference type="STRING" id="1033802.SSPSH_000462"/>
<dbReference type="Proteomes" id="UP000006242">
    <property type="component" value="Unassembled WGS sequence"/>
</dbReference>
<dbReference type="InterPro" id="IPR005180">
    <property type="entry name" value="DUF302"/>
</dbReference>
<dbReference type="Gene3D" id="3.30.310.70">
    <property type="entry name" value="TT1751-like domain"/>
    <property type="match status" value="2"/>
</dbReference>